<keyword evidence="1" id="KW-0812">Transmembrane</keyword>
<dbReference type="EMBL" id="FUWS01000007">
    <property type="protein sequence ID" value="SKA17710.1"/>
    <property type="molecule type" value="Genomic_DNA"/>
</dbReference>
<dbReference type="OrthoDB" id="3430772at2"/>
<dbReference type="InterPro" id="IPR012495">
    <property type="entry name" value="TadE-like_dom"/>
</dbReference>
<dbReference type="AlphaFoldDB" id="A0A1T4RNY5"/>
<dbReference type="Proteomes" id="UP000190637">
    <property type="component" value="Unassembled WGS sequence"/>
</dbReference>
<proteinExistence type="predicted"/>
<keyword evidence="1" id="KW-1133">Transmembrane helix</keyword>
<evidence type="ECO:0000256" key="1">
    <source>
        <dbReference type="SAM" id="Phobius"/>
    </source>
</evidence>
<keyword evidence="1" id="KW-0472">Membrane</keyword>
<protein>
    <submittedName>
        <fullName evidence="3">TadE-like protein</fullName>
    </submittedName>
</protein>
<feature type="transmembrane region" description="Helical" evidence="1">
    <location>
        <begin position="26"/>
        <end position="50"/>
    </location>
</feature>
<sequence>MEARQAPLRPPRGRPRDDRGSQILEFAAYFPLFLIMVAVALEVFICFVAVERAEHAARAGARVAGTQGLTGSVDTARRALPDWLDEAEITSGPRDDGGYYTEVRVDLPVAFQIADLNITITRRVDMPV</sequence>
<keyword evidence="4" id="KW-1185">Reference proteome</keyword>
<accession>A0A1T4RNY5</accession>
<dbReference type="Pfam" id="PF07811">
    <property type="entry name" value="TadE"/>
    <property type="match status" value="1"/>
</dbReference>
<name>A0A1T4RNY5_9ACTN</name>
<evidence type="ECO:0000313" key="3">
    <source>
        <dbReference type="EMBL" id="SKA17710.1"/>
    </source>
</evidence>
<reference evidence="3 4" key="1">
    <citation type="submission" date="2017-02" db="EMBL/GenBank/DDBJ databases">
        <authorList>
            <person name="Peterson S.W."/>
        </authorList>
    </citation>
    <scope>NUCLEOTIDE SEQUENCE [LARGE SCALE GENOMIC DNA]</scope>
    <source>
        <strain evidence="3 4">DSM 45154</strain>
    </source>
</reference>
<dbReference type="RefSeq" id="WP_078762163.1">
    <property type="nucleotide sequence ID" value="NZ_FUWS01000007.1"/>
</dbReference>
<feature type="domain" description="TadE-like" evidence="2">
    <location>
        <begin position="20"/>
        <end position="62"/>
    </location>
</feature>
<gene>
    <name evidence="3" type="ORF">SAMN02745673_02853</name>
</gene>
<evidence type="ECO:0000313" key="4">
    <source>
        <dbReference type="Proteomes" id="UP000190637"/>
    </source>
</evidence>
<evidence type="ECO:0000259" key="2">
    <source>
        <dbReference type="Pfam" id="PF07811"/>
    </source>
</evidence>
<dbReference type="STRING" id="1122192.SAMN02745673_02853"/>
<organism evidence="3 4">
    <name type="scientific">Marinactinospora thermotolerans DSM 45154</name>
    <dbReference type="NCBI Taxonomy" id="1122192"/>
    <lineage>
        <taxon>Bacteria</taxon>
        <taxon>Bacillati</taxon>
        <taxon>Actinomycetota</taxon>
        <taxon>Actinomycetes</taxon>
        <taxon>Streptosporangiales</taxon>
        <taxon>Nocardiopsidaceae</taxon>
        <taxon>Marinactinospora</taxon>
    </lineage>
</organism>